<gene>
    <name evidence="7" type="ORF">CRT60_19950</name>
</gene>
<proteinExistence type="inferred from homology"/>
<keyword evidence="3" id="KW-0813">Transport</keyword>
<dbReference type="Gene3D" id="3.40.190.10">
    <property type="entry name" value="Periplasmic binding protein-like II"/>
    <property type="match status" value="1"/>
</dbReference>
<dbReference type="PANTHER" id="PTHR30290:SF10">
    <property type="entry name" value="PERIPLASMIC OLIGOPEPTIDE-BINDING PROTEIN-RELATED"/>
    <property type="match status" value="1"/>
</dbReference>
<dbReference type="SUPFAM" id="SSF53850">
    <property type="entry name" value="Periplasmic binding protein-like II"/>
    <property type="match status" value="1"/>
</dbReference>
<feature type="domain" description="Solute-binding protein family 5" evidence="6">
    <location>
        <begin position="72"/>
        <end position="451"/>
    </location>
</feature>
<dbReference type="AlphaFoldDB" id="A0A2B8B2T3"/>
<evidence type="ECO:0000256" key="1">
    <source>
        <dbReference type="ARBA" id="ARBA00004418"/>
    </source>
</evidence>
<dbReference type="Gene3D" id="3.90.76.10">
    <property type="entry name" value="Dipeptide-binding Protein, Domain 1"/>
    <property type="match status" value="1"/>
</dbReference>
<feature type="signal peptide" evidence="5">
    <location>
        <begin position="1"/>
        <end position="27"/>
    </location>
</feature>
<dbReference type="FunFam" id="3.90.76.10:FF:000001">
    <property type="entry name" value="Oligopeptide ABC transporter substrate-binding protein"/>
    <property type="match status" value="1"/>
</dbReference>
<dbReference type="InterPro" id="IPR039424">
    <property type="entry name" value="SBP_5"/>
</dbReference>
<dbReference type="Proteomes" id="UP000225379">
    <property type="component" value="Unassembled WGS sequence"/>
</dbReference>
<evidence type="ECO:0000256" key="3">
    <source>
        <dbReference type="ARBA" id="ARBA00022448"/>
    </source>
</evidence>
<dbReference type="GO" id="GO:1904680">
    <property type="term" value="F:peptide transmembrane transporter activity"/>
    <property type="evidence" value="ECO:0007669"/>
    <property type="project" value="TreeGrafter"/>
</dbReference>
<dbReference type="CDD" id="cd08504">
    <property type="entry name" value="PBP2_OppA"/>
    <property type="match status" value="1"/>
</dbReference>
<evidence type="ECO:0000256" key="4">
    <source>
        <dbReference type="ARBA" id="ARBA00022729"/>
    </source>
</evidence>
<dbReference type="PANTHER" id="PTHR30290">
    <property type="entry name" value="PERIPLASMIC BINDING COMPONENT OF ABC TRANSPORTER"/>
    <property type="match status" value="1"/>
</dbReference>
<organism evidence="7 8">
    <name type="scientific">Azospirillum palustre</name>
    <dbReference type="NCBI Taxonomy" id="2044885"/>
    <lineage>
        <taxon>Bacteria</taxon>
        <taxon>Pseudomonadati</taxon>
        <taxon>Pseudomonadota</taxon>
        <taxon>Alphaproteobacteria</taxon>
        <taxon>Rhodospirillales</taxon>
        <taxon>Azospirillaceae</taxon>
        <taxon>Azospirillum</taxon>
    </lineage>
</organism>
<dbReference type="GO" id="GO:0015833">
    <property type="term" value="P:peptide transport"/>
    <property type="evidence" value="ECO:0007669"/>
    <property type="project" value="TreeGrafter"/>
</dbReference>
<dbReference type="Gene3D" id="3.10.105.10">
    <property type="entry name" value="Dipeptide-binding Protein, Domain 3"/>
    <property type="match status" value="1"/>
</dbReference>
<dbReference type="EMBL" id="PDKW01000042">
    <property type="protein sequence ID" value="PGH55564.1"/>
    <property type="molecule type" value="Genomic_DNA"/>
</dbReference>
<keyword evidence="8" id="KW-1185">Reference proteome</keyword>
<comment type="subcellular location">
    <subcellularLocation>
        <location evidence="1">Periplasm</location>
    </subcellularLocation>
</comment>
<comment type="caution">
    <text evidence="7">The sequence shown here is derived from an EMBL/GenBank/DDBJ whole genome shotgun (WGS) entry which is preliminary data.</text>
</comment>
<dbReference type="GO" id="GO:0043190">
    <property type="term" value="C:ATP-binding cassette (ABC) transporter complex"/>
    <property type="evidence" value="ECO:0007669"/>
    <property type="project" value="InterPro"/>
</dbReference>
<evidence type="ECO:0000256" key="2">
    <source>
        <dbReference type="ARBA" id="ARBA00005695"/>
    </source>
</evidence>
<keyword evidence="4 5" id="KW-0732">Signal</keyword>
<accession>A0A2B8B2T3</accession>
<reference evidence="8" key="1">
    <citation type="submission" date="2017-10" db="EMBL/GenBank/DDBJ databases">
        <authorList>
            <person name="Kravchenko I.K."/>
            <person name="Grouzdev D.S."/>
        </authorList>
    </citation>
    <scope>NUCLEOTIDE SEQUENCE [LARGE SCALE GENOMIC DNA]</scope>
    <source>
        <strain evidence="8">B2</strain>
    </source>
</reference>
<dbReference type="OrthoDB" id="9803988at2"/>
<evidence type="ECO:0000313" key="7">
    <source>
        <dbReference type="EMBL" id="PGH55564.1"/>
    </source>
</evidence>
<dbReference type="GO" id="GO:0030288">
    <property type="term" value="C:outer membrane-bounded periplasmic space"/>
    <property type="evidence" value="ECO:0007669"/>
    <property type="project" value="TreeGrafter"/>
</dbReference>
<dbReference type="InterPro" id="IPR000914">
    <property type="entry name" value="SBP_5_dom"/>
</dbReference>
<evidence type="ECO:0000259" key="6">
    <source>
        <dbReference type="Pfam" id="PF00496"/>
    </source>
</evidence>
<comment type="similarity">
    <text evidence="2">Belongs to the bacterial solute-binding protein 5 family.</text>
</comment>
<evidence type="ECO:0000313" key="8">
    <source>
        <dbReference type="Proteomes" id="UP000225379"/>
    </source>
</evidence>
<protein>
    <submittedName>
        <fullName evidence="7">Peptide/nickel transporter substrate-binding protein</fullName>
    </submittedName>
</protein>
<evidence type="ECO:0000256" key="5">
    <source>
        <dbReference type="SAM" id="SignalP"/>
    </source>
</evidence>
<sequence length="539" mass="59790">MTELKKKVSAVMVAAGLALFAGTAAQAATVLNRGNGGEPSTLDPHRTDGRIESNILRDLFEGLVVYGPDGRILPGVAESWQVSEDGKLYSFQLRADARWSNGDAVTAEDFVYSLRRALTPKDGIQPSSNMRVIKGAAAVIDGAKPADTLGVAAPNPRTVTIALEAATPYFLDLIAADNSALPVHRGTVESQRERWTDPGKMVSNGAYVLEEWRARQQIGLGRNANFHGRSGVSIDKVNFFPIDDSAEEVDRFKAGTLHLTYEVPQDRVKWISLTEPKVFWNRPFLATYYYAFNLTVEPFKSNRDLRRALSLAVNRENIVDKVTRAGETPAYGLVPPIVPNYRRQTADFIAEPMDNRLREARRLFSAAGFSPMQPLAVEILYNQSENNRVIADAVISMWQDAFGKGIQVKPVSVERTDYLKRRARRDFQIVRAAWIGDYADPTVFLNLMLSTALPPRNDPGYRSRKYDDLLAKAAASEDAAQRSSLLGQAEKAMIDDDPVIPIYHFSTKSLVSQQIKGWVYNVRDVHPSRFLSIAEKAAS</sequence>
<dbReference type="InterPro" id="IPR030678">
    <property type="entry name" value="Peptide/Ni-bd"/>
</dbReference>
<feature type="chain" id="PRO_5018066073" evidence="5">
    <location>
        <begin position="28"/>
        <end position="539"/>
    </location>
</feature>
<dbReference type="PIRSF" id="PIRSF002741">
    <property type="entry name" value="MppA"/>
    <property type="match status" value="1"/>
</dbReference>
<name>A0A2B8B2T3_9PROT</name>
<dbReference type="Pfam" id="PF00496">
    <property type="entry name" value="SBP_bac_5"/>
    <property type="match status" value="1"/>
</dbReference>